<accession>A0AAU9K1G2</accession>
<name>A0AAU9K1G2_9CILI</name>
<keyword evidence="2" id="KW-1185">Reference proteome</keyword>
<comment type="caution">
    <text evidence="1">The sequence shown here is derived from an EMBL/GenBank/DDBJ whole genome shotgun (WGS) entry which is preliminary data.</text>
</comment>
<evidence type="ECO:0000313" key="1">
    <source>
        <dbReference type="EMBL" id="CAG9329472.1"/>
    </source>
</evidence>
<dbReference type="AlphaFoldDB" id="A0AAU9K1G2"/>
<gene>
    <name evidence="1" type="ORF">BSTOLATCC_MIC48292</name>
</gene>
<reference evidence="1" key="1">
    <citation type="submission" date="2021-09" db="EMBL/GenBank/DDBJ databases">
        <authorList>
            <consortium name="AG Swart"/>
            <person name="Singh M."/>
            <person name="Singh A."/>
            <person name="Seah K."/>
            <person name="Emmerich C."/>
        </authorList>
    </citation>
    <scope>NUCLEOTIDE SEQUENCE</scope>
    <source>
        <strain evidence="1">ATCC30299</strain>
    </source>
</reference>
<protein>
    <submittedName>
        <fullName evidence="1">Uncharacterized protein</fullName>
    </submittedName>
</protein>
<dbReference type="Proteomes" id="UP001162131">
    <property type="component" value="Unassembled WGS sequence"/>
</dbReference>
<sequence>MIKKENFNKQLLTWRPSHHVRAYTEWKIYDTSSPYLDKSKDTKKCYMTSSGTVTPKLPSINCEDTSKRRTFSNILSRQEKLRNGVIYGTNIFKKSEKNIQKKTISILNKKRRLLRSLFDEDLRVMLKGSRNLGTAVDFDKRASVLRPKRSHKMVSSLIM</sequence>
<organism evidence="1 2">
    <name type="scientific">Blepharisma stoltei</name>
    <dbReference type="NCBI Taxonomy" id="1481888"/>
    <lineage>
        <taxon>Eukaryota</taxon>
        <taxon>Sar</taxon>
        <taxon>Alveolata</taxon>
        <taxon>Ciliophora</taxon>
        <taxon>Postciliodesmatophora</taxon>
        <taxon>Heterotrichea</taxon>
        <taxon>Heterotrichida</taxon>
        <taxon>Blepharismidae</taxon>
        <taxon>Blepharisma</taxon>
    </lineage>
</organism>
<evidence type="ECO:0000313" key="2">
    <source>
        <dbReference type="Proteomes" id="UP001162131"/>
    </source>
</evidence>
<dbReference type="EMBL" id="CAJZBQ010000047">
    <property type="protein sequence ID" value="CAG9329472.1"/>
    <property type="molecule type" value="Genomic_DNA"/>
</dbReference>
<proteinExistence type="predicted"/>